<proteinExistence type="predicted"/>
<name>A0A8J5VVG5_ZIZPA</name>
<comment type="caution">
    <text evidence="2">The sequence shown here is derived from an EMBL/GenBank/DDBJ whole genome shotgun (WGS) entry which is preliminary data.</text>
</comment>
<protein>
    <submittedName>
        <fullName evidence="2">Uncharacterized protein</fullName>
    </submittedName>
</protein>
<dbReference type="EMBL" id="JAAALK010000085">
    <property type="protein sequence ID" value="KAG8083325.1"/>
    <property type="molecule type" value="Genomic_DNA"/>
</dbReference>
<evidence type="ECO:0000313" key="2">
    <source>
        <dbReference type="EMBL" id="KAG8083325.1"/>
    </source>
</evidence>
<dbReference type="Proteomes" id="UP000729402">
    <property type="component" value="Unassembled WGS sequence"/>
</dbReference>
<keyword evidence="3" id="KW-1185">Reference proteome</keyword>
<accession>A0A8J5VVG5</accession>
<feature type="region of interest" description="Disordered" evidence="1">
    <location>
        <begin position="91"/>
        <end position="138"/>
    </location>
</feature>
<organism evidence="2 3">
    <name type="scientific">Zizania palustris</name>
    <name type="common">Northern wild rice</name>
    <dbReference type="NCBI Taxonomy" id="103762"/>
    <lineage>
        <taxon>Eukaryota</taxon>
        <taxon>Viridiplantae</taxon>
        <taxon>Streptophyta</taxon>
        <taxon>Embryophyta</taxon>
        <taxon>Tracheophyta</taxon>
        <taxon>Spermatophyta</taxon>
        <taxon>Magnoliopsida</taxon>
        <taxon>Liliopsida</taxon>
        <taxon>Poales</taxon>
        <taxon>Poaceae</taxon>
        <taxon>BOP clade</taxon>
        <taxon>Oryzoideae</taxon>
        <taxon>Oryzeae</taxon>
        <taxon>Zizaniinae</taxon>
        <taxon>Zizania</taxon>
    </lineage>
</organism>
<feature type="compositionally biased region" description="Polar residues" evidence="1">
    <location>
        <begin position="1"/>
        <end position="17"/>
    </location>
</feature>
<reference evidence="2" key="1">
    <citation type="journal article" date="2021" name="bioRxiv">
        <title>Whole Genome Assembly and Annotation of Northern Wild Rice, Zizania palustris L., Supports a Whole Genome Duplication in the Zizania Genus.</title>
        <authorList>
            <person name="Haas M."/>
            <person name="Kono T."/>
            <person name="Macchietto M."/>
            <person name="Millas R."/>
            <person name="McGilp L."/>
            <person name="Shao M."/>
            <person name="Duquette J."/>
            <person name="Hirsch C.N."/>
            <person name="Kimball J."/>
        </authorList>
    </citation>
    <scope>NUCLEOTIDE SEQUENCE</scope>
    <source>
        <tissue evidence="2">Fresh leaf tissue</tissue>
    </source>
</reference>
<evidence type="ECO:0000256" key="1">
    <source>
        <dbReference type="SAM" id="MobiDB-lite"/>
    </source>
</evidence>
<dbReference type="AlphaFoldDB" id="A0A8J5VVG5"/>
<feature type="region of interest" description="Disordered" evidence="1">
    <location>
        <begin position="1"/>
        <end position="20"/>
    </location>
</feature>
<evidence type="ECO:0000313" key="3">
    <source>
        <dbReference type="Proteomes" id="UP000729402"/>
    </source>
</evidence>
<sequence length="138" mass="14835">MATASTNPPPALTSTHRTPGVVGRLTTPLHHHRLPISFAPLGGYMGKKRGNWDRSPYPSLSALIPLLPQILVHRCTIPLCPRSEDVATPSAPVLPSGALRPIHPTVAASRKPCRPNCGMTRPSLEQPQPSPPQHIFTS</sequence>
<gene>
    <name evidence="2" type="ORF">GUJ93_ZPchr0015g6619</name>
</gene>
<reference evidence="2" key="2">
    <citation type="submission" date="2021-02" db="EMBL/GenBank/DDBJ databases">
        <authorList>
            <person name="Kimball J.A."/>
            <person name="Haas M.W."/>
            <person name="Macchietto M."/>
            <person name="Kono T."/>
            <person name="Duquette J."/>
            <person name="Shao M."/>
        </authorList>
    </citation>
    <scope>NUCLEOTIDE SEQUENCE</scope>
    <source>
        <tissue evidence="2">Fresh leaf tissue</tissue>
    </source>
</reference>